<name>A0A6B9J5L7_9CAUD</name>
<dbReference type="Proteomes" id="UP000436513">
    <property type="component" value="Segment"/>
</dbReference>
<sequence length="82" mass="9537">MKIEIDNSAEIFGSKTSIADLAQFHVAIKNFGPMELDTDIFNIYVYERMVKEYVPELQDHSIYECDRFVLVFKDGSKLTVIR</sequence>
<evidence type="ECO:0000313" key="1">
    <source>
        <dbReference type="EMBL" id="QGZ14025.1"/>
    </source>
</evidence>
<reference evidence="1 2" key="1">
    <citation type="submission" date="2019-10" db="EMBL/GenBank/DDBJ databases">
        <title>Complete genome sequence of bacteriophage vB_RLeM_RL38JI.</title>
        <authorList>
            <person name="Gunathilake D."/>
            <person name="Bhat S."/>
            <person name="Yost C.K."/>
            <person name="Hynes M.F."/>
        </authorList>
    </citation>
    <scope>NUCLEOTIDE SEQUENCE [LARGE SCALE GENOMIC DNA]</scope>
</reference>
<proteinExistence type="predicted"/>
<protein>
    <submittedName>
        <fullName evidence="1">Uncharacterized protein</fullName>
    </submittedName>
</protein>
<evidence type="ECO:0000313" key="2">
    <source>
        <dbReference type="Proteomes" id="UP000436513"/>
    </source>
</evidence>
<dbReference type="EMBL" id="MN549360">
    <property type="protein sequence ID" value="QGZ14025.1"/>
    <property type="molecule type" value="Genomic_DNA"/>
</dbReference>
<organism evidence="1 2">
    <name type="scientific">Rhizobium phage RL38J1</name>
    <dbReference type="NCBI Taxonomy" id="2663232"/>
    <lineage>
        <taxon>Viruses</taxon>
        <taxon>Duplodnaviria</taxon>
        <taxon>Heunggongvirae</taxon>
        <taxon>Uroviricota</taxon>
        <taxon>Caudoviricetes</taxon>
        <taxon>Pootjesviridae</taxon>
        <taxon>Innesvirus</taxon>
        <taxon>Innesvirus RL38J1</taxon>
    </lineage>
</organism>
<gene>
    <name evidence="1" type="ORF">RL38J1_144</name>
</gene>
<accession>A0A6B9J5L7</accession>
<keyword evidence="2" id="KW-1185">Reference proteome</keyword>